<proteinExistence type="predicted"/>
<keyword evidence="3" id="KW-1185">Reference proteome</keyword>
<evidence type="ECO:0000313" key="3">
    <source>
        <dbReference type="Proteomes" id="UP000266841"/>
    </source>
</evidence>
<dbReference type="AlphaFoldDB" id="K0RPV8"/>
<reference evidence="2 3" key="1">
    <citation type="journal article" date="2012" name="Genome Biol.">
        <title>Genome and low-iron response of an oceanic diatom adapted to chronic iron limitation.</title>
        <authorList>
            <person name="Lommer M."/>
            <person name="Specht M."/>
            <person name="Roy A.S."/>
            <person name="Kraemer L."/>
            <person name="Andreson R."/>
            <person name="Gutowska M.A."/>
            <person name="Wolf J."/>
            <person name="Bergner S.V."/>
            <person name="Schilhabel M.B."/>
            <person name="Klostermeier U.C."/>
            <person name="Beiko R.G."/>
            <person name="Rosenstiel P."/>
            <person name="Hippler M."/>
            <person name="Laroche J."/>
        </authorList>
    </citation>
    <scope>NUCLEOTIDE SEQUENCE [LARGE SCALE GENOMIC DNA]</scope>
    <source>
        <strain evidence="2 3">CCMP1005</strain>
    </source>
</reference>
<comment type="caution">
    <text evidence="2">The sequence shown here is derived from an EMBL/GenBank/DDBJ whole genome shotgun (WGS) entry which is preliminary data.</text>
</comment>
<protein>
    <submittedName>
        <fullName evidence="2">Uncharacterized protein</fullName>
    </submittedName>
</protein>
<accession>K0RPV8</accession>
<evidence type="ECO:0000313" key="2">
    <source>
        <dbReference type="EMBL" id="EJK54369.1"/>
    </source>
</evidence>
<evidence type="ECO:0000256" key="1">
    <source>
        <dbReference type="SAM" id="MobiDB-lite"/>
    </source>
</evidence>
<organism evidence="2 3">
    <name type="scientific">Thalassiosira oceanica</name>
    <name type="common">Marine diatom</name>
    <dbReference type="NCBI Taxonomy" id="159749"/>
    <lineage>
        <taxon>Eukaryota</taxon>
        <taxon>Sar</taxon>
        <taxon>Stramenopiles</taxon>
        <taxon>Ochrophyta</taxon>
        <taxon>Bacillariophyta</taxon>
        <taxon>Coscinodiscophyceae</taxon>
        <taxon>Thalassiosirophycidae</taxon>
        <taxon>Thalassiosirales</taxon>
        <taxon>Thalassiosiraceae</taxon>
        <taxon>Thalassiosira</taxon>
    </lineage>
</organism>
<dbReference type="EMBL" id="AGNL01035923">
    <property type="protein sequence ID" value="EJK54369.1"/>
    <property type="molecule type" value="Genomic_DNA"/>
</dbReference>
<feature type="region of interest" description="Disordered" evidence="1">
    <location>
        <begin position="1"/>
        <end position="61"/>
    </location>
</feature>
<dbReference type="Proteomes" id="UP000266841">
    <property type="component" value="Unassembled WGS sequence"/>
</dbReference>
<feature type="non-terminal residue" evidence="2">
    <location>
        <position position="61"/>
    </location>
</feature>
<feature type="compositionally biased region" description="Basic and acidic residues" evidence="1">
    <location>
        <begin position="38"/>
        <end position="51"/>
    </location>
</feature>
<sequence>MNYITTYLPGFGNRRGDDDDEEEAKSSSDGSQQDDGSEDRAGEGNHGRVTFEETAGDDGSA</sequence>
<name>K0RPV8_THAOC</name>
<gene>
    <name evidence="2" type="ORF">THAOC_26010</name>
</gene>